<dbReference type="WBParaSite" id="TCLT_0000662501-mRNA-1">
    <property type="protein sequence ID" value="TCLT_0000662501-mRNA-1"/>
    <property type="gene ID" value="TCLT_0000662501"/>
</dbReference>
<dbReference type="OMA" id="VPRWIVV"/>
<dbReference type="AlphaFoldDB" id="A0A0N5D1A6"/>
<dbReference type="InterPro" id="IPR050214">
    <property type="entry name" value="Cys_Synth/Cystath_Beta-Synth"/>
</dbReference>
<accession>A0A0N5D1A6</accession>
<evidence type="ECO:0000259" key="1">
    <source>
        <dbReference type="Pfam" id="PF00291"/>
    </source>
</evidence>
<proteinExistence type="predicted"/>
<feature type="domain" description="Tryptophan synthase beta chain-like PALP" evidence="1">
    <location>
        <begin position="56"/>
        <end position="356"/>
    </location>
</feature>
<dbReference type="EMBL" id="UYYF01004430">
    <property type="protein sequence ID" value="VDN03982.1"/>
    <property type="molecule type" value="Genomic_DNA"/>
</dbReference>
<protein>
    <submittedName>
        <fullName evidence="4">PALP domain-containing protein</fullName>
    </submittedName>
</protein>
<dbReference type="PANTHER" id="PTHR10314">
    <property type="entry name" value="CYSTATHIONINE BETA-SYNTHASE"/>
    <property type="match status" value="1"/>
</dbReference>
<evidence type="ECO:0000313" key="2">
    <source>
        <dbReference type="EMBL" id="VDN03982.1"/>
    </source>
</evidence>
<organism evidence="4">
    <name type="scientific">Thelazia callipaeda</name>
    <name type="common">Oriental eyeworm</name>
    <name type="synonym">Parasitic nematode</name>
    <dbReference type="NCBI Taxonomy" id="103827"/>
    <lineage>
        <taxon>Eukaryota</taxon>
        <taxon>Metazoa</taxon>
        <taxon>Ecdysozoa</taxon>
        <taxon>Nematoda</taxon>
        <taxon>Chromadorea</taxon>
        <taxon>Rhabditida</taxon>
        <taxon>Spirurina</taxon>
        <taxon>Spiruromorpha</taxon>
        <taxon>Thelazioidea</taxon>
        <taxon>Thelaziidae</taxon>
        <taxon>Thelazia</taxon>
    </lineage>
</organism>
<dbReference type="STRING" id="103827.A0A0N5D1A6"/>
<dbReference type="InterPro" id="IPR001926">
    <property type="entry name" value="TrpB-like_PALP"/>
</dbReference>
<dbReference type="SUPFAM" id="SSF53686">
    <property type="entry name" value="Tryptophan synthase beta subunit-like PLP-dependent enzymes"/>
    <property type="match status" value="1"/>
</dbReference>
<gene>
    <name evidence="2" type="ORF">TCLT_LOCUS6614</name>
</gene>
<sequence length="439" mass="49013">MPVVLSQLLTLLVFTKHIGDSSSFLSLSRAPLDENKRENLWRRRAIAKLWEERRRMGRTPMFKLTSSGFPNTDFIFKNESATKTGSLKHRYSWALVMWAVVDGKIAENTTVYEASSGNTAASEAYMCRLIGVKFIAIVPNTIEQIKIDHILSYGGKIIKTDLSNRLIRAKQEALKNGGFFMNQFANSDRAEEYHESGNYPQESVNLMHEMVSQMQQDSNQSTKIPDYFIHSAGTGGTISSVGRYAKKYGLRTKIVLADTQYSVYYDYVMNGRFKNESGKDFWVPPGMAGIGFGVMGPVKHGVTSSLLPAVVDRAIKIPDLASTAAMFILRRLGINGGTSTGTNFMAALHVAATYSKSLLVREHPLTISTILADTGNYYTSSYYNRSWIAENFQAQGGLPAYDCWMQKIEEALKFGSDPLMTGHEDCDKPNNIGIDFRNR</sequence>
<evidence type="ECO:0000313" key="3">
    <source>
        <dbReference type="Proteomes" id="UP000276776"/>
    </source>
</evidence>
<name>A0A0N5D1A6_THECL</name>
<dbReference type="Gene3D" id="3.40.50.1100">
    <property type="match status" value="2"/>
</dbReference>
<keyword evidence="3" id="KW-1185">Reference proteome</keyword>
<dbReference type="Pfam" id="PF00291">
    <property type="entry name" value="PALP"/>
    <property type="match status" value="1"/>
</dbReference>
<evidence type="ECO:0000313" key="4">
    <source>
        <dbReference type="WBParaSite" id="TCLT_0000662501-mRNA-1"/>
    </source>
</evidence>
<dbReference type="Proteomes" id="UP000276776">
    <property type="component" value="Unassembled WGS sequence"/>
</dbReference>
<reference evidence="4" key="1">
    <citation type="submission" date="2017-02" db="UniProtKB">
        <authorList>
            <consortium name="WormBaseParasite"/>
        </authorList>
    </citation>
    <scope>IDENTIFICATION</scope>
</reference>
<reference evidence="2 3" key="2">
    <citation type="submission" date="2018-11" db="EMBL/GenBank/DDBJ databases">
        <authorList>
            <consortium name="Pathogen Informatics"/>
        </authorList>
    </citation>
    <scope>NUCLEOTIDE SEQUENCE [LARGE SCALE GENOMIC DNA]</scope>
</reference>
<dbReference type="GO" id="GO:0019344">
    <property type="term" value="P:cysteine biosynthetic process"/>
    <property type="evidence" value="ECO:0007669"/>
    <property type="project" value="UniProtKB-ARBA"/>
</dbReference>
<dbReference type="OrthoDB" id="10259545at2759"/>
<dbReference type="InterPro" id="IPR036052">
    <property type="entry name" value="TrpB-like_PALP_sf"/>
</dbReference>